<name>A0A0F9UWT7_9ZZZZ</name>
<sequence>MGSSEESDIMGKGDKMAGETVMDYAKRADEDLMNPKNFLKLGLGSNILRMITAPYTYRGHLVEGEGGDSAVVRCDHGHGDKCNLSHELSLTHDDDRDDLNYPSSQQRWIIGVIDRRDGLAKILDLHDHIFLSIQQLARHEEWGDPKGYDINIVVDANGGPYGMYTIMSRPKAALWSEEMEKVISFGEIYLEDMVEFCRPCHPGVSEHMWHPINEEVRAKRWPKKVLSKPEGSKPFVFEVKQRETHLFPPVKEVKLTSTENLMIKYGDLLDVDPRAACGGCEKHKAQIEKLEFELSATKLYKAGDQAELIHLREKVAKYEKEEKAQTTLKAYDKTIDISRVCCTTPSPQKLHVDFPLEINGEFLSKGMKAVDKAMAEVYLSKPIDKKEDTEITIQDLTPKPLSEKQKAHIRSKDFRSYRDEDGNLCTFKHRAHKINLSDLTLDGEPFILGDDYKPFSDIDFKERNKSIAKTICDSIMTEPVFNNKPAYSISWLGTAAKEKVFVGVDLAQPKKDKSVMAVMGKEWAQPTFKKEMKKTHLSSKIDVMVDGKVVGTIDNSLKIAEVSKIAKEGATCSGCKKYYPYAEAGVGLECWECINA</sequence>
<protein>
    <submittedName>
        <fullName evidence="1">Uncharacterized protein</fullName>
    </submittedName>
</protein>
<dbReference type="EMBL" id="LAZR01000519">
    <property type="protein sequence ID" value="KKN65661.1"/>
    <property type="molecule type" value="Genomic_DNA"/>
</dbReference>
<evidence type="ECO:0000313" key="1">
    <source>
        <dbReference type="EMBL" id="KKN65661.1"/>
    </source>
</evidence>
<accession>A0A0F9UWT7</accession>
<reference evidence="1" key="1">
    <citation type="journal article" date="2015" name="Nature">
        <title>Complex archaea that bridge the gap between prokaryotes and eukaryotes.</title>
        <authorList>
            <person name="Spang A."/>
            <person name="Saw J.H."/>
            <person name="Jorgensen S.L."/>
            <person name="Zaremba-Niedzwiedzka K."/>
            <person name="Martijn J."/>
            <person name="Lind A.E."/>
            <person name="van Eijk R."/>
            <person name="Schleper C."/>
            <person name="Guy L."/>
            <person name="Ettema T.J."/>
        </authorList>
    </citation>
    <scope>NUCLEOTIDE SEQUENCE</scope>
</reference>
<gene>
    <name evidence="1" type="ORF">LCGC14_0479770</name>
</gene>
<comment type="caution">
    <text evidence="1">The sequence shown here is derived from an EMBL/GenBank/DDBJ whole genome shotgun (WGS) entry which is preliminary data.</text>
</comment>
<organism evidence="1">
    <name type="scientific">marine sediment metagenome</name>
    <dbReference type="NCBI Taxonomy" id="412755"/>
    <lineage>
        <taxon>unclassified sequences</taxon>
        <taxon>metagenomes</taxon>
        <taxon>ecological metagenomes</taxon>
    </lineage>
</organism>
<dbReference type="AlphaFoldDB" id="A0A0F9UWT7"/>
<proteinExistence type="predicted"/>